<evidence type="ECO:0000313" key="2">
    <source>
        <dbReference type="EMBL" id="TYS58464.1"/>
    </source>
</evidence>
<organism evidence="2 3">
    <name type="scientific">Sutcliffiella horikoshii</name>
    <dbReference type="NCBI Taxonomy" id="79883"/>
    <lineage>
        <taxon>Bacteria</taxon>
        <taxon>Bacillati</taxon>
        <taxon>Bacillota</taxon>
        <taxon>Bacilli</taxon>
        <taxon>Bacillales</taxon>
        <taxon>Bacillaceae</taxon>
        <taxon>Sutcliffiella</taxon>
    </lineage>
</organism>
<name>A0AA95B5M6_9BACI</name>
<dbReference type="AlphaFoldDB" id="A0AA95B5M6"/>
<sequence length="242" mass="28495">MGKLLLFFFVGTIGITLRFFFIGEFEWNQVFLLFMFPIGAAVVWFIHKWMVQKDVNYTPEDTDENWNTHMGERYSTGMKQLYKGRMKIAEYHRFYQHRWQHWVNEVVEGDGSWYMNLSFEVAAGGKVKFVEQRSSLIKNNTNWKIMQDGEPIGEVKTEYSMKNAVKLKEALKVEIDEKVINYQSFGIGSATEVRIDNNVVAKGKRSEVLRSKYSFELVDDQYAELEQILVMGFILFNYVHKQ</sequence>
<protein>
    <submittedName>
        <fullName evidence="2">Uncharacterized protein</fullName>
    </submittedName>
</protein>
<dbReference type="Proteomes" id="UP000323393">
    <property type="component" value="Unassembled WGS sequence"/>
</dbReference>
<keyword evidence="1" id="KW-1133">Transmembrane helix</keyword>
<keyword evidence="1" id="KW-0472">Membrane</keyword>
<dbReference type="RefSeq" id="WP_148965981.1">
    <property type="nucleotide sequence ID" value="NZ_VTEU01000004.1"/>
</dbReference>
<evidence type="ECO:0000313" key="3">
    <source>
        <dbReference type="Proteomes" id="UP000323393"/>
    </source>
</evidence>
<dbReference type="EMBL" id="VTEU01000004">
    <property type="protein sequence ID" value="TYS58464.1"/>
    <property type="molecule type" value="Genomic_DNA"/>
</dbReference>
<accession>A0AA95B5M6</accession>
<proteinExistence type="predicted"/>
<comment type="caution">
    <text evidence="2">The sequence shown here is derived from an EMBL/GenBank/DDBJ whole genome shotgun (WGS) entry which is preliminary data.</text>
</comment>
<reference evidence="2 3" key="1">
    <citation type="submission" date="2019-08" db="EMBL/GenBank/DDBJ databases">
        <title>Bacillus genomes from the desert of Cuatro Cienegas, Coahuila.</title>
        <authorList>
            <person name="Olmedo-Alvarez G."/>
        </authorList>
    </citation>
    <scope>NUCLEOTIDE SEQUENCE [LARGE SCALE GENOMIC DNA]</scope>
    <source>
        <strain evidence="2 3">CH88_3T</strain>
    </source>
</reference>
<feature type="transmembrane region" description="Helical" evidence="1">
    <location>
        <begin position="30"/>
        <end position="47"/>
    </location>
</feature>
<gene>
    <name evidence="2" type="ORF">FZC74_11690</name>
</gene>
<keyword evidence="1" id="KW-0812">Transmembrane</keyword>
<evidence type="ECO:0000256" key="1">
    <source>
        <dbReference type="SAM" id="Phobius"/>
    </source>
</evidence>